<name>B4MUF5_DROWI</name>
<proteinExistence type="predicted"/>
<dbReference type="HOGENOM" id="CLU_129483_0_0_1"/>
<dbReference type="OrthoDB" id="7834469at2759"/>
<dbReference type="Proteomes" id="UP000007798">
    <property type="component" value="Unassembled WGS sequence"/>
</dbReference>
<dbReference type="SMART" id="SM00697">
    <property type="entry name" value="DM8"/>
    <property type="match status" value="1"/>
</dbReference>
<gene>
    <name evidence="1" type="primary">Dwil\GK19055</name>
    <name evidence="1" type="ORF">Dwil_GK19055</name>
</gene>
<dbReference type="EMBL" id="CH963857">
    <property type="protein sequence ID" value="EDW76081.2"/>
    <property type="molecule type" value="Genomic_DNA"/>
</dbReference>
<sequence length="169" mass="19910">MALESRNFRILFDQFEIKPKASGDIIKDISCQLMQIENRSYINVHLILLRNVDKVNARAYLDFWKSQTTNKIRLYNLNVDACLFLGTGHKNRLFSMFTKTFEQHLNAKFICPFKANFNYTLTKWYIDEEEFPTYVPEGKFKGLIDIIGENQTSLRVKYHGRVIPNKMLS</sequence>
<evidence type="ECO:0000313" key="1">
    <source>
        <dbReference type="EMBL" id="EDW76081.2"/>
    </source>
</evidence>
<dbReference type="AlphaFoldDB" id="B4MUF5"/>
<reference evidence="1 2" key="1">
    <citation type="journal article" date="2007" name="Nature">
        <title>Evolution of genes and genomes on the Drosophila phylogeny.</title>
        <authorList>
            <consortium name="Drosophila 12 Genomes Consortium"/>
            <person name="Clark A.G."/>
            <person name="Eisen M.B."/>
            <person name="Smith D.R."/>
            <person name="Bergman C.M."/>
            <person name="Oliver B."/>
            <person name="Markow T.A."/>
            <person name="Kaufman T.C."/>
            <person name="Kellis M."/>
            <person name="Gelbart W."/>
            <person name="Iyer V.N."/>
            <person name="Pollard D.A."/>
            <person name="Sackton T.B."/>
            <person name="Larracuente A.M."/>
            <person name="Singh N.D."/>
            <person name="Abad J.P."/>
            <person name="Abt D.N."/>
            <person name="Adryan B."/>
            <person name="Aguade M."/>
            <person name="Akashi H."/>
            <person name="Anderson W.W."/>
            <person name="Aquadro C.F."/>
            <person name="Ardell D.H."/>
            <person name="Arguello R."/>
            <person name="Artieri C.G."/>
            <person name="Barbash D.A."/>
            <person name="Barker D."/>
            <person name="Barsanti P."/>
            <person name="Batterham P."/>
            <person name="Batzoglou S."/>
            <person name="Begun D."/>
            <person name="Bhutkar A."/>
            <person name="Blanco E."/>
            <person name="Bosak S.A."/>
            <person name="Bradley R.K."/>
            <person name="Brand A.D."/>
            <person name="Brent M.R."/>
            <person name="Brooks A.N."/>
            <person name="Brown R.H."/>
            <person name="Butlin R.K."/>
            <person name="Caggese C."/>
            <person name="Calvi B.R."/>
            <person name="Bernardo de Carvalho A."/>
            <person name="Caspi A."/>
            <person name="Castrezana S."/>
            <person name="Celniker S.E."/>
            <person name="Chang J.L."/>
            <person name="Chapple C."/>
            <person name="Chatterji S."/>
            <person name="Chinwalla A."/>
            <person name="Civetta A."/>
            <person name="Clifton S.W."/>
            <person name="Comeron J.M."/>
            <person name="Costello J.C."/>
            <person name="Coyne J.A."/>
            <person name="Daub J."/>
            <person name="David R.G."/>
            <person name="Delcher A.L."/>
            <person name="Delehaunty K."/>
            <person name="Do C.B."/>
            <person name="Ebling H."/>
            <person name="Edwards K."/>
            <person name="Eickbush T."/>
            <person name="Evans J.D."/>
            <person name="Filipski A."/>
            <person name="Findeiss S."/>
            <person name="Freyhult E."/>
            <person name="Fulton L."/>
            <person name="Fulton R."/>
            <person name="Garcia A.C."/>
            <person name="Gardiner A."/>
            <person name="Garfield D.A."/>
            <person name="Garvin B.E."/>
            <person name="Gibson G."/>
            <person name="Gilbert D."/>
            <person name="Gnerre S."/>
            <person name="Godfrey J."/>
            <person name="Good R."/>
            <person name="Gotea V."/>
            <person name="Gravely B."/>
            <person name="Greenberg A.J."/>
            <person name="Griffiths-Jones S."/>
            <person name="Gross S."/>
            <person name="Guigo R."/>
            <person name="Gustafson E.A."/>
            <person name="Haerty W."/>
            <person name="Hahn M.W."/>
            <person name="Halligan D.L."/>
            <person name="Halpern A.L."/>
            <person name="Halter G.M."/>
            <person name="Han M.V."/>
            <person name="Heger A."/>
            <person name="Hillier L."/>
            <person name="Hinrichs A.S."/>
            <person name="Holmes I."/>
            <person name="Hoskins R.A."/>
            <person name="Hubisz M.J."/>
            <person name="Hultmark D."/>
            <person name="Huntley M.A."/>
            <person name="Jaffe D.B."/>
            <person name="Jagadeeshan S."/>
            <person name="Jeck W.R."/>
            <person name="Johnson J."/>
            <person name="Jones C.D."/>
            <person name="Jordan W.C."/>
            <person name="Karpen G.H."/>
            <person name="Kataoka E."/>
            <person name="Keightley P.D."/>
            <person name="Kheradpour P."/>
            <person name="Kirkness E.F."/>
            <person name="Koerich L.B."/>
            <person name="Kristiansen K."/>
            <person name="Kudrna D."/>
            <person name="Kulathinal R.J."/>
            <person name="Kumar S."/>
            <person name="Kwok R."/>
            <person name="Lander E."/>
            <person name="Langley C.H."/>
            <person name="Lapoint R."/>
            <person name="Lazzaro B.P."/>
            <person name="Lee S.J."/>
            <person name="Levesque L."/>
            <person name="Li R."/>
            <person name="Lin C.F."/>
            <person name="Lin M.F."/>
            <person name="Lindblad-Toh K."/>
            <person name="Llopart A."/>
            <person name="Long M."/>
            <person name="Low L."/>
            <person name="Lozovsky E."/>
            <person name="Lu J."/>
            <person name="Luo M."/>
            <person name="Machado C.A."/>
            <person name="Makalowski W."/>
            <person name="Marzo M."/>
            <person name="Matsuda M."/>
            <person name="Matzkin L."/>
            <person name="McAllister B."/>
            <person name="McBride C.S."/>
            <person name="McKernan B."/>
            <person name="McKernan K."/>
            <person name="Mendez-Lago M."/>
            <person name="Minx P."/>
            <person name="Mollenhauer M.U."/>
            <person name="Montooth K."/>
            <person name="Mount S.M."/>
            <person name="Mu X."/>
            <person name="Myers E."/>
            <person name="Negre B."/>
            <person name="Newfeld S."/>
            <person name="Nielsen R."/>
            <person name="Noor M.A."/>
            <person name="O'Grady P."/>
            <person name="Pachter L."/>
            <person name="Papaceit M."/>
            <person name="Parisi M.J."/>
            <person name="Parisi M."/>
            <person name="Parts L."/>
            <person name="Pedersen J.S."/>
            <person name="Pesole G."/>
            <person name="Phillippy A.M."/>
            <person name="Ponting C.P."/>
            <person name="Pop M."/>
            <person name="Porcelli D."/>
            <person name="Powell J.R."/>
            <person name="Prohaska S."/>
            <person name="Pruitt K."/>
            <person name="Puig M."/>
            <person name="Quesneville H."/>
            <person name="Ram K.R."/>
            <person name="Rand D."/>
            <person name="Rasmussen M.D."/>
            <person name="Reed L.K."/>
            <person name="Reenan R."/>
            <person name="Reily A."/>
            <person name="Remington K.A."/>
            <person name="Rieger T.T."/>
            <person name="Ritchie M.G."/>
            <person name="Robin C."/>
            <person name="Rogers Y.H."/>
            <person name="Rohde C."/>
            <person name="Rozas J."/>
            <person name="Rubenfield M.J."/>
            <person name="Ruiz A."/>
            <person name="Russo S."/>
            <person name="Salzberg S.L."/>
            <person name="Sanchez-Gracia A."/>
            <person name="Saranga D.J."/>
            <person name="Sato H."/>
            <person name="Schaeffer S.W."/>
            <person name="Schatz M.C."/>
            <person name="Schlenke T."/>
            <person name="Schwartz R."/>
            <person name="Segarra C."/>
            <person name="Singh R.S."/>
            <person name="Sirot L."/>
            <person name="Sirota M."/>
            <person name="Sisneros N.B."/>
            <person name="Smith C.D."/>
            <person name="Smith T.F."/>
            <person name="Spieth J."/>
            <person name="Stage D.E."/>
            <person name="Stark A."/>
            <person name="Stephan W."/>
            <person name="Strausberg R.L."/>
            <person name="Strempel S."/>
            <person name="Sturgill D."/>
            <person name="Sutton G."/>
            <person name="Sutton G.G."/>
            <person name="Tao W."/>
            <person name="Teichmann S."/>
            <person name="Tobari Y.N."/>
            <person name="Tomimura Y."/>
            <person name="Tsolas J.M."/>
            <person name="Valente V.L."/>
            <person name="Venter E."/>
            <person name="Venter J.C."/>
            <person name="Vicario S."/>
            <person name="Vieira F.G."/>
            <person name="Vilella A.J."/>
            <person name="Villasante A."/>
            <person name="Walenz B."/>
            <person name="Wang J."/>
            <person name="Wasserman M."/>
            <person name="Watts T."/>
            <person name="Wilson D."/>
            <person name="Wilson R.K."/>
            <person name="Wing R.A."/>
            <person name="Wolfner M.F."/>
            <person name="Wong A."/>
            <person name="Wong G.K."/>
            <person name="Wu C.I."/>
            <person name="Wu G."/>
            <person name="Yamamoto D."/>
            <person name="Yang H.P."/>
            <person name="Yang S.P."/>
            <person name="Yorke J.A."/>
            <person name="Yoshida K."/>
            <person name="Zdobnov E."/>
            <person name="Zhang P."/>
            <person name="Zhang Y."/>
            <person name="Zimin A.V."/>
            <person name="Baldwin J."/>
            <person name="Abdouelleil A."/>
            <person name="Abdulkadir J."/>
            <person name="Abebe A."/>
            <person name="Abera B."/>
            <person name="Abreu J."/>
            <person name="Acer S.C."/>
            <person name="Aftuck L."/>
            <person name="Alexander A."/>
            <person name="An P."/>
            <person name="Anderson E."/>
            <person name="Anderson S."/>
            <person name="Arachi H."/>
            <person name="Azer M."/>
            <person name="Bachantsang P."/>
            <person name="Barry A."/>
            <person name="Bayul T."/>
            <person name="Berlin A."/>
            <person name="Bessette D."/>
            <person name="Bloom T."/>
            <person name="Blye J."/>
            <person name="Boguslavskiy L."/>
            <person name="Bonnet C."/>
            <person name="Boukhgalter B."/>
            <person name="Bourzgui I."/>
            <person name="Brown A."/>
            <person name="Cahill P."/>
            <person name="Channer S."/>
            <person name="Cheshatsang Y."/>
            <person name="Chuda L."/>
            <person name="Citroen M."/>
            <person name="Collymore A."/>
            <person name="Cooke P."/>
            <person name="Costello M."/>
            <person name="D'Aco K."/>
            <person name="Daza R."/>
            <person name="De Haan G."/>
            <person name="DeGray S."/>
            <person name="DeMaso C."/>
            <person name="Dhargay N."/>
            <person name="Dooley K."/>
            <person name="Dooley E."/>
            <person name="Doricent M."/>
            <person name="Dorje P."/>
            <person name="Dorjee K."/>
            <person name="Dupes A."/>
            <person name="Elong R."/>
            <person name="Falk J."/>
            <person name="Farina A."/>
            <person name="Faro S."/>
            <person name="Ferguson D."/>
            <person name="Fisher S."/>
            <person name="Foley C.D."/>
            <person name="Franke A."/>
            <person name="Friedrich D."/>
            <person name="Gadbois L."/>
            <person name="Gearin G."/>
            <person name="Gearin C.R."/>
            <person name="Giannoukos G."/>
            <person name="Goode T."/>
            <person name="Graham J."/>
            <person name="Grandbois E."/>
            <person name="Grewal S."/>
            <person name="Gyaltsen K."/>
            <person name="Hafez N."/>
            <person name="Hagos B."/>
            <person name="Hall J."/>
            <person name="Henson C."/>
            <person name="Hollinger A."/>
            <person name="Honan T."/>
            <person name="Huard M.D."/>
            <person name="Hughes L."/>
            <person name="Hurhula B."/>
            <person name="Husby M.E."/>
            <person name="Kamat A."/>
            <person name="Kanga B."/>
            <person name="Kashin S."/>
            <person name="Khazanovich D."/>
            <person name="Kisner P."/>
            <person name="Lance K."/>
            <person name="Lara M."/>
            <person name="Lee W."/>
            <person name="Lennon N."/>
            <person name="Letendre F."/>
            <person name="LeVine R."/>
            <person name="Lipovsky A."/>
            <person name="Liu X."/>
            <person name="Liu J."/>
            <person name="Liu S."/>
            <person name="Lokyitsang T."/>
            <person name="Lokyitsang Y."/>
            <person name="Lubonja R."/>
            <person name="Lui A."/>
            <person name="MacDonald P."/>
            <person name="Magnisalis V."/>
            <person name="Maru K."/>
            <person name="Matthews C."/>
            <person name="McCusker W."/>
            <person name="McDonough S."/>
            <person name="Mehta T."/>
            <person name="Meldrim J."/>
            <person name="Meneus L."/>
            <person name="Mihai O."/>
            <person name="Mihalev A."/>
            <person name="Mihova T."/>
            <person name="Mittelman R."/>
            <person name="Mlenga V."/>
            <person name="Montmayeur A."/>
            <person name="Mulrain L."/>
            <person name="Navidi A."/>
            <person name="Naylor J."/>
            <person name="Negash T."/>
            <person name="Nguyen T."/>
            <person name="Nguyen N."/>
            <person name="Nicol R."/>
            <person name="Norbu C."/>
            <person name="Norbu N."/>
            <person name="Novod N."/>
            <person name="O'Neill B."/>
            <person name="Osman S."/>
            <person name="Markiewicz E."/>
            <person name="Oyono O.L."/>
            <person name="Patti C."/>
            <person name="Phunkhang P."/>
            <person name="Pierre F."/>
            <person name="Priest M."/>
            <person name="Raghuraman S."/>
            <person name="Rege F."/>
            <person name="Reyes R."/>
            <person name="Rise C."/>
            <person name="Rogov P."/>
            <person name="Ross K."/>
            <person name="Ryan E."/>
            <person name="Settipalli S."/>
            <person name="Shea T."/>
            <person name="Sherpa N."/>
            <person name="Shi L."/>
            <person name="Shih D."/>
            <person name="Sparrow T."/>
            <person name="Spaulding J."/>
            <person name="Stalker J."/>
            <person name="Stange-Thomann N."/>
            <person name="Stavropoulos S."/>
            <person name="Stone C."/>
            <person name="Strader C."/>
            <person name="Tesfaye S."/>
            <person name="Thomson T."/>
            <person name="Thoulutsang Y."/>
            <person name="Thoulutsang D."/>
            <person name="Topham K."/>
            <person name="Topping I."/>
            <person name="Tsamla T."/>
            <person name="Vassiliev H."/>
            <person name="Vo A."/>
            <person name="Wangchuk T."/>
            <person name="Wangdi T."/>
            <person name="Weiand M."/>
            <person name="Wilkinson J."/>
            <person name="Wilson A."/>
            <person name="Yadav S."/>
            <person name="Young G."/>
            <person name="Yu Q."/>
            <person name="Zembek L."/>
            <person name="Zhong D."/>
            <person name="Zimmer A."/>
            <person name="Zwirko Z."/>
            <person name="Jaffe D.B."/>
            <person name="Alvarez P."/>
            <person name="Brockman W."/>
            <person name="Butler J."/>
            <person name="Chin C."/>
            <person name="Gnerre S."/>
            <person name="Grabherr M."/>
            <person name="Kleber M."/>
            <person name="Mauceli E."/>
            <person name="MacCallum I."/>
        </authorList>
    </citation>
    <scope>NUCLEOTIDE SEQUENCE [LARGE SCALE GENOMIC DNA]</scope>
    <source>
        <strain evidence="2">Tucson 14030-0811.24</strain>
    </source>
</reference>
<dbReference type="eggNOG" id="ENOG502T8M7">
    <property type="taxonomic scope" value="Eukaryota"/>
</dbReference>
<dbReference type="InterPro" id="IPR010512">
    <property type="entry name" value="DUF1091"/>
</dbReference>
<evidence type="ECO:0000313" key="2">
    <source>
        <dbReference type="Proteomes" id="UP000007798"/>
    </source>
</evidence>
<protein>
    <submittedName>
        <fullName evidence="1">Uncharacterized protein</fullName>
    </submittedName>
</protein>
<organism evidence="1 2">
    <name type="scientific">Drosophila willistoni</name>
    <name type="common">Fruit fly</name>
    <dbReference type="NCBI Taxonomy" id="7260"/>
    <lineage>
        <taxon>Eukaryota</taxon>
        <taxon>Metazoa</taxon>
        <taxon>Ecdysozoa</taxon>
        <taxon>Arthropoda</taxon>
        <taxon>Hexapoda</taxon>
        <taxon>Insecta</taxon>
        <taxon>Pterygota</taxon>
        <taxon>Neoptera</taxon>
        <taxon>Endopterygota</taxon>
        <taxon>Diptera</taxon>
        <taxon>Brachycera</taxon>
        <taxon>Muscomorpha</taxon>
        <taxon>Ephydroidea</taxon>
        <taxon>Drosophilidae</taxon>
        <taxon>Drosophila</taxon>
        <taxon>Sophophora</taxon>
    </lineage>
</organism>
<dbReference type="KEGG" id="dwi:6641825"/>
<dbReference type="Pfam" id="PF06477">
    <property type="entry name" value="DUF1091"/>
    <property type="match status" value="1"/>
</dbReference>
<accession>B4MUF5</accession>
<dbReference type="PANTHER" id="PTHR20898">
    <property type="entry name" value="DAEDALUS ON 3-RELATED-RELATED"/>
    <property type="match status" value="1"/>
</dbReference>
<keyword evidence="2" id="KW-1185">Reference proteome</keyword>
<dbReference type="PANTHER" id="PTHR20898:SF0">
    <property type="entry name" value="DAEDALUS ON 3-RELATED"/>
    <property type="match status" value="1"/>
</dbReference>
<dbReference type="InParanoid" id="B4MUF5"/>